<dbReference type="EMBL" id="BAABHW010000004">
    <property type="protein sequence ID" value="GAA5077154.1"/>
    <property type="molecule type" value="Genomic_DNA"/>
</dbReference>
<keyword evidence="2" id="KW-1185">Reference proteome</keyword>
<dbReference type="RefSeq" id="WP_259549736.1">
    <property type="nucleotide sequence ID" value="NZ_BAABHW010000004.1"/>
</dbReference>
<sequence length="136" mass="14817">MLDTIARDPVDPGRARTLLQEMVRGAIAQMMSDLEAPPPTDHEEDRLAAICAELAAIKSALKPRDWSAAEAVAGTLGLDNTALGDPGLARQVLATRKRRSISRPRSRRPSTIPCNSDEISLWITPSNRPARACDHR</sequence>
<evidence type="ECO:0000313" key="1">
    <source>
        <dbReference type="EMBL" id="GAA5077154.1"/>
    </source>
</evidence>
<protein>
    <submittedName>
        <fullName evidence="1">Uncharacterized protein</fullName>
    </submittedName>
</protein>
<organism evidence="1 2">
    <name type="scientific">[Roseibacterium] beibuensis</name>
    <dbReference type="NCBI Taxonomy" id="1193142"/>
    <lineage>
        <taxon>Bacteria</taxon>
        <taxon>Pseudomonadati</taxon>
        <taxon>Pseudomonadota</taxon>
        <taxon>Alphaproteobacteria</taxon>
        <taxon>Rhodobacterales</taxon>
        <taxon>Roseobacteraceae</taxon>
        <taxon>Roseicyclus</taxon>
    </lineage>
</organism>
<name>A0ABP9LF23_9RHOB</name>
<accession>A0ABP9LF23</accession>
<proteinExistence type="predicted"/>
<reference evidence="2" key="1">
    <citation type="journal article" date="2019" name="Int. J. Syst. Evol. Microbiol.">
        <title>The Global Catalogue of Microorganisms (GCM) 10K type strain sequencing project: providing services to taxonomists for standard genome sequencing and annotation.</title>
        <authorList>
            <consortium name="The Broad Institute Genomics Platform"/>
            <consortium name="The Broad Institute Genome Sequencing Center for Infectious Disease"/>
            <person name="Wu L."/>
            <person name="Ma J."/>
        </authorList>
    </citation>
    <scope>NUCLEOTIDE SEQUENCE [LARGE SCALE GENOMIC DNA]</scope>
    <source>
        <strain evidence="2">JCM 18015</strain>
    </source>
</reference>
<dbReference type="Proteomes" id="UP001499910">
    <property type="component" value="Unassembled WGS sequence"/>
</dbReference>
<evidence type="ECO:0000313" key="2">
    <source>
        <dbReference type="Proteomes" id="UP001499910"/>
    </source>
</evidence>
<comment type="caution">
    <text evidence="1">The sequence shown here is derived from an EMBL/GenBank/DDBJ whole genome shotgun (WGS) entry which is preliminary data.</text>
</comment>
<gene>
    <name evidence="1" type="ORF">GCM10023209_27080</name>
</gene>